<dbReference type="AlphaFoldDB" id="A0A1I2JIG3"/>
<sequence>MNIRKSKLVLYAVMTSFILILFSGCSKEKKEENIVEKQTHPSIETLKLEDEEKFYLSSSGADNSFVFDLKNYNFKRVKLWVEYYYKGEKKKDYPIGEISMSDGEKLSLSIVEDDNRQLINIYASAKGKSNIKRVGPAVMEYKAPKNYLKEIKSTEGVRNINNSEEMYIGFICKNKDAISFNEESLKGDQSGESEILRNEYAYMIKAIFYKE</sequence>
<reference evidence="2" key="1">
    <citation type="submission" date="2016-10" db="EMBL/GenBank/DDBJ databases">
        <authorList>
            <person name="de Groot N.N."/>
        </authorList>
    </citation>
    <scope>NUCLEOTIDE SEQUENCE [LARGE SCALE GENOMIC DNA]</scope>
    <source>
        <strain evidence="2">NLAE-zl-G419</strain>
    </source>
</reference>
<evidence type="ECO:0000313" key="1">
    <source>
        <dbReference type="EMBL" id="PWL51918.1"/>
    </source>
</evidence>
<dbReference type="PROSITE" id="PS51257">
    <property type="entry name" value="PROKAR_LIPOPROTEIN"/>
    <property type="match status" value="1"/>
</dbReference>
<keyword evidence="3" id="KW-1185">Reference proteome</keyword>
<evidence type="ECO:0008006" key="5">
    <source>
        <dbReference type="Google" id="ProtNLM"/>
    </source>
</evidence>
<protein>
    <recommendedName>
        <fullName evidence="5">Lipoprotein</fullName>
    </recommendedName>
</protein>
<evidence type="ECO:0000313" key="3">
    <source>
        <dbReference type="Proteomes" id="UP000182135"/>
    </source>
</evidence>
<dbReference type="STRING" id="1529.SAMN04487885_102105"/>
<dbReference type="RefSeq" id="WP_027637888.1">
    <property type="nucleotide sequence ID" value="NZ_BAAACD010000024.1"/>
</dbReference>
<dbReference type="EMBL" id="FOOE01000002">
    <property type="protein sequence ID" value="SFF54374.1"/>
    <property type="molecule type" value="Genomic_DNA"/>
</dbReference>
<dbReference type="Proteomes" id="UP000182135">
    <property type="component" value="Unassembled WGS sequence"/>
</dbReference>
<reference evidence="1 4" key="2">
    <citation type="submission" date="2018-03" db="EMBL/GenBank/DDBJ databases">
        <title>The uncultured portion of the human microbiome is neutrally assembled.</title>
        <authorList>
            <person name="Jeraldo P."/>
            <person name="Boardman L."/>
            <person name="White B.A."/>
            <person name="Nelson H."/>
            <person name="Goldenfeld N."/>
            <person name="Chia N."/>
        </authorList>
    </citation>
    <scope>NUCLEOTIDE SEQUENCE [LARGE SCALE GENOMIC DNA]</scope>
    <source>
        <strain evidence="1">CIM:MAG 903</strain>
    </source>
</reference>
<evidence type="ECO:0000313" key="2">
    <source>
        <dbReference type="EMBL" id="SFF54374.1"/>
    </source>
</evidence>
<evidence type="ECO:0000313" key="4">
    <source>
        <dbReference type="Proteomes" id="UP000246114"/>
    </source>
</evidence>
<organism evidence="2 3">
    <name type="scientific">Clostridium cadaveris</name>
    <dbReference type="NCBI Taxonomy" id="1529"/>
    <lineage>
        <taxon>Bacteria</taxon>
        <taxon>Bacillati</taxon>
        <taxon>Bacillota</taxon>
        <taxon>Clostridia</taxon>
        <taxon>Eubacteriales</taxon>
        <taxon>Clostridiaceae</taxon>
        <taxon>Clostridium</taxon>
    </lineage>
</organism>
<name>A0A1I2JIG3_9CLOT</name>
<dbReference type="EMBL" id="QAMZ01000053">
    <property type="protein sequence ID" value="PWL51918.1"/>
    <property type="molecule type" value="Genomic_DNA"/>
</dbReference>
<gene>
    <name evidence="1" type="ORF">DBY38_13325</name>
    <name evidence="2" type="ORF">SAMN04487885_102105</name>
</gene>
<accession>A0A1I2JIG3</accession>
<dbReference type="Proteomes" id="UP000246114">
    <property type="component" value="Unassembled WGS sequence"/>
</dbReference>
<proteinExistence type="predicted"/>
<dbReference type="GeneID" id="90544342"/>